<organism evidence="2 3">
    <name type="scientific">Anaeromyxobacter paludicola</name>
    <dbReference type="NCBI Taxonomy" id="2918171"/>
    <lineage>
        <taxon>Bacteria</taxon>
        <taxon>Pseudomonadati</taxon>
        <taxon>Myxococcota</taxon>
        <taxon>Myxococcia</taxon>
        <taxon>Myxococcales</taxon>
        <taxon>Cystobacterineae</taxon>
        <taxon>Anaeromyxobacteraceae</taxon>
        <taxon>Anaeromyxobacter</taxon>
    </lineage>
</organism>
<gene>
    <name evidence="2" type="ORF">AMPC_30780</name>
</gene>
<dbReference type="Gene3D" id="1.20.120.520">
    <property type="entry name" value="nmb1532 protein domain like"/>
    <property type="match status" value="1"/>
</dbReference>
<dbReference type="EMBL" id="AP025592">
    <property type="protein sequence ID" value="BDG09965.1"/>
    <property type="molecule type" value="Genomic_DNA"/>
</dbReference>
<feature type="domain" description="Hemerythrin-like" evidence="1">
    <location>
        <begin position="14"/>
        <end position="151"/>
    </location>
</feature>
<dbReference type="Pfam" id="PF01814">
    <property type="entry name" value="Hemerythrin"/>
    <property type="match status" value="1"/>
</dbReference>
<reference evidence="3" key="1">
    <citation type="journal article" date="2022" name="Int. J. Syst. Evol. Microbiol.">
        <title>Anaeromyxobacter oryzae sp. nov., Anaeromyxobacter diazotrophicus sp. nov. and Anaeromyxobacter paludicola sp. nov., isolated from paddy soils.</title>
        <authorList>
            <person name="Itoh H."/>
            <person name="Xu Z."/>
            <person name="Mise K."/>
            <person name="Masuda Y."/>
            <person name="Ushijima N."/>
            <person name="Hayakawa C."/>
            <person name="Shiratori Y."/>
            <person name="Senoo K."/>
        </authorList>
    </citation>
    <scope>NUCLEOTIDE SEQUENCE [LARGE SCALE GENOMIC DNA]</scope>
    <source>
        <strain evidence="3">Red630</strain>
    </source>
</reference>
<evidence type="ECO:0000259" key="1">
    <source>
        <dbReference type="Pfam" id="PF01814"/>
    </source>
</evidence>
<protein>
    <recommendedName>
        <fullName evidence="1">Hemerythrin-like domain-containing protein</fullName>
    </recommendedName>
</protein>
<dbReference type="Proteomes" id="UP001162734">
    <property type="component" value="Chromosome"/>
</dbReference>
<keyword evidence="3" id="KW-1185">Reference proteome</keyword>
<name>A0ABM7XDL3_9BACT</name>
<evidence type="ECO:0000313" key="3">
    <source>
        <dbReference type="Proteomes" id="UP001162734"/>
    </source>
</evidence>
<proteinExistence type="predicted"/>
<evidence type="ECO:0000313" key="2">
    <source>
        <dbReference type="EMBL" id="BDG09965.1"/>
    </source>
</evidence>
<accession>A0ABM7XDL3</accession>
<dbReference type="InterPro" id="IPR012312">
    <property type="entry name" value="Hemerythrin-like"/>
</dbReference>
<sequence length="178" mass="19672">MLTRLGARPAEGDLVDLLLDCHQRIRTFTELAARLAAAERPAPDEVRDAAARVHRYFSEALPLHARDEEESILPRLEGRDAAVDRALSEMRAEHAAHEEPVGAVLALCAALRDDPSRHAELAPALARAAAGLRGHFERHLEAEERVIFPAIRRLFDAQADARARDELRARRAPPGPGR</sequence>
<dbReference type="RefSeq" id="WP_248342363.1">
    <property type="nucleotide sequence ID" value="NZ_AP025592.1"/>
</dbReference>